<dbReference type="Proteomes" id="UP000192333">
    <property type="component" value="Chromosome I"/>
</dbReference>
<evidence type="ECO:0000256" key="8">
    <source>
        <dbReference type="SAM" id="Phobius"/>
    </source>
</evidence>
<feature type="transmembrane region" description="Helical" evidence="8">
    <location>
        <begin position="416"/>
        <end position="440"/>
    </location>
</feature>
<organism evidence="10 11">
    <name type="scientific">Aquiflexum balticum DSM 16537</name>
    <dbReference type="NCBI Taxonomy" id="758820"/>
    <lineage>
        <taxon>Bacteria</taxon>
        <taxon>Pseudomonadati</taxon>
        <taxon>Bacteroidota</taxon>
        <taxon>Cytophagia</taxon>
        <taxon>Cytophagales</taxon>
        <taxon>Cyclobacteriaceae</taxon>
        <taxon>Aquiflexum</taxon>
    </lineage>
</organism>
<feature type="transmembrane region" description="Helical" evidence="8">
    <location>
        <begin position="327"/>
        <end position="347"/>
    </location>
</feature>
<evidence type="ECO:0000256" key="6">
    <source>
        <dbReference type="ARBA" id="ARBA00023136"/>
    </source>
</evidence>
<evidence type="ECO:0000256" key="2">
    <source>
        <dbReference type="ARBA" id="ARBA00010992"/>
    </source>
</evidence>
<dbReference type="InterPro" id="IPR005829">
    <property type="entry name" value="Sugar_transporter_CS"/>
</dbReference>
<dbReference type="EMBL" id="LT838813">
    <property type="protein sequence ID" value="SMD42990.1"/>
    <property type="molecule type" value="Genomic_DNA"/>
</dbReference>
<evidence type="ECO:0000256" key="3">
    <source>
        <dbReference type="ARBA" id="ARBA00022448"/>
    </source>
</evidence>
<dbReference type="InterPro" id="IPR036259">
    <property type="entry name" value="MFS_trans_sf"/>
</dbReference>
<dbReference type="PROSITE" id="PS00216">
    <property type="entry name" value="SUGAR_TRANSPORT_1"/>
    <property type="match status" value="2"/>
</dbReference>
<comment type="similarity">
    <text evidence="2 7">Belongs to the major facilitator superfamily. Sugar transporter (TC 2.A.1.1) family.</text>
</comment>
<proteinExistence type="inferred from homology"/>
<accession>A0A1W2H228</accession>
<dbReference type="STRING" id="758820.SAMN00777080_1561"/>
<dbReference type="GO" id="GO:0022857">
    <property type="term" value="F:transmembrane transporter activity"/>
    <property type="evidence" value="ECO:0007669"/>
    <property type="project" value="InterPro"/>
</dbReference>
<dbReference type="Gene3D" id="1.20.1250.20">
    <property type="entry name" value="MFS general substrate transporter like domains"/>
    <property type="match status" value="2"/>
</dbReference>
<dbReference type="PROSITE" id="PS50850">
    <property type="entry name" value="MFS"/>
    <property type="match status" value="1"/>
</dbReference>
<feature type="transmembrane region" description="Helical" evidence="8">
    <location>
        <begin position="452"/>
        <end position="471"/>
    </location>
</feature>
<evidence type="ECO:0000313" key="11">
    <source>
        <dbReference type="Proteomes" id="UP000192333"/>
    </source>
</evidence>
<dbReference type="RefSeq" id="WP_157370102.1">
    <property type="nucleotide sequence ID" value="NZ_LT838813.1"/>
</dbReference>
<dbReference type="SUPFAM" id="SSF103473">
    <property type="entry name" value="MFS general substrate transporter"/>
    <property type="match status" value="1"/>
</dbReference>
<dbReference type="PRINTS" id="PR00171">
    <property type="entry name" value="SUGRTRNSPORT"/>
</dbReference>
<keyword evidence="4 8" id="KW-0812">Transmembrane</keyword>
<comment type="subcellular location">
    <subcellularLocation>
        <location evidence="1">Membrane</location>
        <topology evidence="1">Multi-pass membrane protein</topology>
    </subcellularLocation>
</comment>
<gene>
    <name evidence="10" type="ORF">SAMN00777080_1561</name>
</gene>
<reference evidence="11" key="1">
    <citation type="submission" date="2017-04" db="EMBL/GenBank/DDBJ databases">
        <authorList>
            <person name="Varghese N."/>
            <person name="Submissions S."/>
        </authorList>
    </citation>
    <scope>NUCLEOTIDE SEQUENCE [LARGE SCALE GENOMIC DNA]</scope>
    <source>
        <strain evidence="11">DSM 16537</strain>
    </source>
</reference>
<evidence type="ECO:0000256" key="5">
    <source>
        <dbReference type="ARBA" id="ARBA00022989"/>
    </source>
</evidence>
<evidence type="ECO:0000256" key="4">
    <source>
        <dbReference type="ARBA" id="ARBA00022692"/>
    </source>
</evidence>
<feature type="transmembrane region" description="Helical" evidence="8">
    <location>
        <begin position="80"/>
        <end position="100"/>
    </location>
</feature>
<dbReference type="InterPro" id="IPR005828">
    <property type="entry name" value="MFS_sugar_transport-like"/>
</dbReference>
<feature type="transmembrane region" description="Helical" evidence="8">
    <location>
        <begin position="178"/>
        <end position="199"/>
    </location>
</feature>
<keyword evidence="5 8" id="KW-1133">Transmembrane helix</keyword>
<name>A0A1W2H228_9BACT</name>
<dbReference type="GO" id="GO:0016020">
    <property type="term" value="C:membrane"/>
    <property type="evidence" value="ECO:0007669"/>
    <property type="project" value="UniProtKB-SubCell"/>
</dbReference>
<keyword evidence="11" id="KW-1185">Reference proteome</keyword>
<feature type="transmembrane region" description="Helical" evidence="8">
    <location>
        <begin position="12"/>
        <end position="36"/>
    </location>
</feature>
<dbReference type="InterPro" id="IPR050820">
    <property type="entry name" value="MFS_Sugar_Transporter"/>
</dbReference>
<evidence type="ECO:0000259" key="9">
    <source>
        <dbReference type="PROSITE" id="PS50850"/>
    </source>
</evidence>
<evidence type="ECO:0000313" key="10">
    <source>
        <dbReference type="EMBL" id="SMD42990.1"/>
    </source>
</evidence>
<feature type="transmembrane region" description="Helical" evidence="8">
    <location>
        <begin position="136"/>
        <end position="158"/>
    </location>
</feature>
<dbReference type="PROSITE" id="PS00217">
    <property type="entry name" value="SUGAR_TRANSPORT_2"/>
    <property type="match status" value="1"/>
</dbReference>
<dbReference type="AlphaFoldDB" id="A0A1W2H228"/>
<feature type="transmembrane region" description="Helical" evidence="8">
    <location>
        <begin position="483"/>
        <end position="502"/>
    </location>
</feature>
<keyword evidence="6 8" id="KW-0472">Membrane</keyword>
<evidence type="ECO:0000256" key="1">
    <source>
        <dbReference type="ARBA" id="ARBA00004141"/>
    </source>
</evidence>
<feature type="transmembrane region" description="Helical" evidence="8">
    <location>
        <begin position="48"/>
        <end position="68"/>
    </location>
</feature>
<keyword evidence="3 7" id="KW-0813">Transport</keyword>
<feature type="transmembrane region" description="Helical" evidence="8">
    <location>
        <begin position="261"/>
        <end position="284"/>
    </location>
</feature>
<dbReference type="NCBIfam" id="TIGR00879">
    <property type="entry name" value="SP"/>
    <property type="match status" value="1"/>
</dbReference>
<dbReference type="Pfam" id="PF00083">
    <property type="entry name" value="Sugar_tr"/>
    <property type="match status" value="2"/>
</dbReference>
<dbReference type="PANTHER" id="PTHR48023:SF4">
    <property type="entry name" value="D-XYLOSE-PROTON SYMPORTER-LIKE 2"/>
    <property type="match status" value="1"/>
</dbReference>
<feature type="transmembrane region" description="Helical" evidence="8">
    <location>
        <begin position="299"/>
        <end position="320"/>
    </location>
</feature>
<protein>
    <submittedName>
        <fullName evidence="10">MFS transporter, sugar porter (SP) family</fullName>
    </submittedName>
</protein>
<dbReference type="InterPro" id="IPR003663">
    <property type="entry name" value="Sugar/inositol_transpt"/>
</dbReference>
<evidence type="ECO:0000256" key="7">
    <source>
        <dbReference type="RuleBase" id="RU003346"/>
    </source>
</evidence>
<dbReference type="OrthoDB" id="9783823at2"/>
<dbReference type="PANTHER" id="PTHR48023">
    <property type="entry name" value="D-XYLOSE-PROTON SYMPORTER-LIKE 2"/>
    <property type="match status" value="1"/>
</dbReference>
<feature type="transmembrane region" description="Helical" evidence="8">
    <location>
        <begin position="106"/>
        <end position="124"/>
    </location>
</feature>
<dbReference type="InterPro" id="IPR020846">
    <property type="entry name" value="MFS_dom"/>
</dbReference>
<sequence>MTKNQIYTIKIALIVALGGFLMGFDASVISGVVKFIEPEFNLTKLELGWSVASLTLTATLAMIFSGPLSDKYGRRKVLQIAAMLYAISAIGSALAPTFFILVVARMVGGLGVGASLILAPMYIAEISPPTMRGRMVSFNQLNIVIGISVAFFTNYLILKFGQSESAWALNLKFDEYNWRWMLGLELLPAILFYWGLFFVPKSPRWLVMKGQTDQALAIMKQFTDIKDAEKQIQEAMKSLHEDEKKDEASLMEFFKPAYRKVLAIGIVVAVLQQITGINSVFFYAPMIFEQSGIGTDASFIQAILVGLTNLVFTVLAILFIDKLGRRPLLIGGLLGIAISMGILAYGFGTANYQLTKESISDLPSEISPESLAPLMDVNFASDVTFKEAIRATLGDKSAIAFESNLITAAIQMNPTLILIGILGFVASFAISIGPVMWVLFSELFPINIKGAAISFVGFINSGVSYMVQQFFPWQLDTFGSSYTFLIYGLFAAAGLIFVIWAVPETKNKSLEELEKLLVKH</sequence>
<feature type="domain" description="Major facilitator superfamily (MFS) profile" evidence="9">
    <location>
        <begin position="11"/>
        <end position="506"/>
    </location>
</feature>